<proteinExistence type="predicted"/>
<keyword evidence="2" id="KW-1185">Reference proteome</keyword>
<name>A0A934ULA8_9FLAO</name>
<protein>
    <submittedName>
        <fullName evidence="1">FKBP-type peptidylprolyl isomerase</fullName>
    </submittedName>
</protein>
<sequence length="332" mass="37178">MNKIKYSFIVIITVLSIISCSKKDDDEVVVTPTKPYDEQYAIDSANIEEYLKTNYITVDADYNVTFSKITDPATQPSIWSYQENTGFPKLLYREVQVHEIVYKLYYLVIREGVGENPMNVDGVLASYSGDYLTSTTTDNVLTQTTTHFETVLYPNSFMDLYGTIRGWKEVFPQFKAGNYVSNEDGTVSYDNYGVGAMFIPSGLGYYTGNGGIPAYTPLIFSFKLYSISRMDHEYSILNQTVVPDPDGVLSMHEDIDGDGYVWTASELNEGVVNPDDTDGDGVPDFLDKDDDGDNYTTKLEIKNPATGEPYPFDQIPTCDSGKKNYLDATCHP</sequence>
<gene>
    <name evidence="1" type="ORF">I5M07_15920</name>
</gene>
<dbReference type="Proteomes" id="UP000609172">
    <property type="component" value="Unassembled WGS sequence"/>
</dbReference>
<dbReference type="RefSeq" id="WP_200107438.1">
    <property type="nucleotide sequence ID" value="NZ_JAEHFV010000013.1"/>
</dbReference>
<dbReference type="EMBL" id="JAEHFV010000013">
    <property type="protein sequence ID" value="MBK0371310.1"/>
    <property type="molecule type" value="Genomic_DNA"/>
</dbReference>
<dbReference type="PROSITE" id="PS51257">
    <property type="entry name" value="PROKAR_LIPOPROTEIN"/>
    <property type="match status" value="1"/>
</dbReference>
<dbReference type="GO" id="GO:0003755">
    <property type="term" value="F:peptidyl-prolyl cis-trans isomerase activity"/>
    <property type="evidence" value="ECO:0007669"/>
    <property type="project" value="InterPro"/>
</dbReference>
<evidence type="ECO:0000313" key="1">
    <source>
        <dbReference type="EMBL" id="MBK0371310.1"/>
    </source>
</evidence>
<dbReference type="InterPro" id="IPR046357">
    <property type="entry name" value="PPIase_dom_sf"/>
</dbReference>
<accession>A0A934ULA8</accession>
<dbReference type="Gene3D" id="3.10.50.40">
    <property type="match status" value="1"/>
</dbReference>
<evidence type="ECO:0000313" key="2">
    <source>
        <dbReference type="Proteomes" id="UP000609172"/>
    </source>
</evidence>
<organism evidence="1 2">
    <name type="scientific">Flavobacterium agrisoli</name>
    <dbReference type="NCBI Taxonomy" id="2793066"/>
    <lineage>
        <taxon>Bacteria</taxon>
        <taxon>Pseudomonadati</taxon>
        <taxon>Bacteroidota</taxon>
        <taxon>Flavobacteriia</taxon>
        <taxon>Flavobacteriales</taxon>
        <taxon>Flavobacteriaceae</taxon>
        <taxon>Flavobacterium</taxon>
    </lineage>
</organism>
<reference evidence="1" key="1">
    <citation type="submission" date="2020-12" db="EMBL/GenBank/DDBJ databases">
        <title>Bacterial novel species Flavobacterium sp. SE-1-e isolated from soil.</title>
        <authorList>
            <person name="Jung H.-Y."/>
        </authorList>
    </citation>
    <scope>NUCLEOTIDE SEQUENCE</scope>
    <source>
        <strain evidence="1">SE-1-e</strain>
    </source>
</reference>
<comment type="caution">
    <text evidence="1">The sequence shown here is derived from an EMBL/GenBank/DDBJ whole genome shotgun (WGS) entry which is preliminary data.</text>
</comment>
<dbReference type="AlphaFoldDB" id="A0A934ULA8"/>
<keyword evidence="1" id="KW-0413">Isomerase</keyword>